<comment type="caution">
    <text evidence="1">The sequence shown here is derived from an EMBL/GenBank/DDBJ whole genome shotgun (WGS) entry which is preliminary data.</text>
</comment>
<reference evidence="1" key="1">
    <citation type="journal article" date="2019" name="Sci. Rep.">
        <title>Draft genome of Tanacetum cinerariifolium, the natural source of mosquito coil.</title>
        <authorList>
            <person name="Yamashiro T."/>
            <person name="Shiraishi A."/>
            <person name="Satake H."/>
            <person name="Nakayama K."/>
        </authorList>
    </citation>
    <scope>NUCLEOTIDE SEQUENCE</scope>
</reference>
<dbReference type="AlphaFoldDB" id="A0A699X2G4"/>
<organism evidence="1">
    <name type="scientific">Tanacetum cinerariifolium</name>
    <name type="common">Dalmatian daisy</name>
    <name type="synonym">Chrysanthemum cinerariifolium</name>
    <dbReference type="NCBI Taxonomy" id="118510"/>
    <lineage>
        <taxon>Eukaryota</taxon>
        <taxon>Viridiplantae</taxon>
        <taxon>Streptophyta</taxon>
        <taxon>Embryophyta</taxon>
        <taxon>Tracheophyta</taxon>
        <taxon>Spermatophyta</taxon>
        <taxon>Magnoliopsida</taxon>
        <taxon>eudicotyledons</taxon>
        <taxon>Gunneridae</taxon>
        <taxon>Pentapetalae</taxon>
        <taxon>asterids</taxon>
        <taxon>campanulids</taxon>
        <taxon>Asterales</taxon>
        <taxon>Asteraceae</taxon>
        <taxon>Asteroideae</taxon>
        <taxon>Anthemideae</taxon>
        <taxon>Anthemidinae</taxon>
        <taxon>Tanacetum</taxon>
    </lineage>
</organism>
<proteinExistence type="predicted"/>
<evidence type="ECO:0000313" key="1">
    <source>
        <dbReference type="EMBL" id="GFD50854.1"/>
    </source>
</evidence>
<sequence>DYEDVTMIMAQTLIKLKAEKAKLLDEQIVQKLHDEKVQKAAARDKQEKVNMEKALELQRQYDDKEENIDCSVVAEQVQERHLDSIRKYQNLKKKPVSIAQARKI</sequence>
<gene>
    <name evidence="1" type="ORF">Tci_922823</name>
</gene>
<protein>
    <submittedName>
        <fullName evidence="1">Uncharacterized protein</fullName>
    </submittedName>
</protein>
<feature type="non-terminal residue" evidence="1">
    <location>
        <position position="1"/>
    </location>
</feature>
<accession>A0A699X2G4</accession>
<name>A0A699X2G4_TANCI</name>
<dbReference type="EMBL" id="BKCJ011762473">
    <property type="protein sequence ID" value="GFD50854.1"/>
    <property type="molecule type" value="Genomic_DNA"/>
</dbReference>